<dbReference type="EMBL" id="BIXY01000004">
    <property type="protein sequence ID" value="GCF06889.1"/>
    <property type="molecule type" value="Genomic_DNA"/>
</dbReference>
<dbReference type="AlphaFoldDB" id="A0A5A5T7G9"/>
<gene>
    <name evidence="10" type="ORF">KDI_04530</name>
</gene>
<evidence type="ECO:0000256" key="7">
    <source>
        <dbReference type="ARBA" id="ARBA00023136"/>
    </source>
</evidence>
<dbReference type="GO" id="GO:0005886">
    <property type="term" value="C:plasma membrane"/>
    <property type="evidence" value="ECO:0007669"/>
    <property type="project" value="UniProtKB-SubCell"/>
</dbReference>
<keyword evidence="7 8" id="KW-0472">Membrane</keyword>
<feature type="domain" description="Bacterial sugar transferase" evidence="9">
    <location>
        <begin position="40"/>
        <end position="227"/>
    </location>
</feature>
<dbReference type="RefSeq" id="WP_235932463.1">
    <property type="nucleotide sequence ID" value="NZ_BIXY01000004.1"/>
</dbReference>
<comment type="caution">
    <text evidence="10">The sequence shown here is derived from an EMBL/GenBank/DDBJ whole genome shotgun (WGS) entry which is preliminary data.</text>
</comment>
<dbReference type="GO" id="GO:0016780">
    <property type="term" value="F:phosphotransferase activity, for other substituted phosphate groups"/>
    <property type="evidence" value="ECO:0007669"/>
    <property type="project" value="TreeGrafter"/>
</dbReference>
<evidence type="ECO:0000256" key="4">
    <source>
        <dbReference type="ARBA" id="ARBA00022679"/>
    </source>
</evidence>
<evidence type="ECO:0000256" key="6">
    <source>
        <dbReference type="ARBA" id="ARBA00022989"/>
    </source>
</evidence>
<keyword evidence="11" id="KW-1185">Reference proteome</keyword>
<protein>
    <recommendedName>
        <fullName evidence="9">Bacterial sugar transferase domain-containing protein</fullName>
    </recommendedName>
</protein>
<dbReference type="PANTHER" id="PTHR30576">
    <property type="entry name" value="COLANIC BIOSYNTHESIS UDP-GLUCOSE LIPID CARRIER TRANSFERASE"/>
    <property type="match status" value="1"/>
</dbReference>
<proteinExistence type="inferred from homology"/>
<dbReference type="Proteomes" id="UP000322530">
    <property type="component" value="Unassembled WGS sequence"/>
</dbReference>
<dbReference type="PANTHER" id="PTHR30576:SF4">
    <property type="entry name" value="UNDECAPRENYL-PHOSPHATE GALACTOSE PHOSPHOTRANSFERASE"/>
    <property type="match status" value="1"/>
</dbReference>
<evidence type="ECO:0000256" key="8">
    <source>
        <dbReference type="SAM" id="Phobius"/>
    </source>
</evidence>
<keyword evidence="3" id="KW-1003">Cell membrane</keyword>
<comment type="similarity">
    <text evidence="2">Belongs to the bacterial sugar transferase family.</text>
</comment>
<organism evidence="10 11">
    <name type="scientific">Dictyobacter arantiisoli</name>
    <dbReference type="NCBI Taxonomy" id="2014874"/>
    <lineage>
        <taxon>Bacteria</taxon>
        <taxon>Bacillati</taxon>
        <taxon>Chloroflexota</taxon>
        <taxon>Ktedonobacteria</taxon>
        <taxon>Ktedonobacterales</taxon>
        <taxon>Dictyobacteraceae</taxon>
        <taxon>Dictyobacter</taxon>
    </lineage>
</organism>
<accession>A0A5A5T7G9</accession>
<evidence type="ECO:0000256" key="2">
    <source>
        <dbReference type="ARBA" id="ARBA00006464"/>
    </source>
</evidence>
<evidence type="ECO:0000256" key="3">
    <source>
        <dbReference type="ARBA" id="ARBA00022475"/>
    </source>
</evidence>
<keyword evidence="5 8" id="KW-0812">Transmembrane</keyword>
<keyword evidence="4" id="KW-0808">Transferase</keyword>
<dbReference type="InterPro" id="IPR003362">
    <property type="entry name" value="Bact_transf"/>
</dbReference>
<evidence type="ECO:0000256" key="1">
    <source>
        <dbReference type="ARBA" id="ARBA00004236"/>
    </source>
</evidence>
<keyword evidence="6 8" id="KW-1133">Transmembrane helix</keyword>
<evidence type="ECO:0000313" key="10">
    <source>
        <dbReference type="EMBL" id="GCF06889.1"/>
    </source>
</evidence>
<dbReference type="Pfam" id="PF02397">
    <property type="entry name" value="Bac_transf"/>
    <property type="match status" value="1"/>
</dbReference>
<evidence type="ECO:0000313" key="11">
    <source>
        <dbReference type="Proteomes" id="UP000322530"/>
    </source>
</evidence>
<feature type="transmembrane region" description="Helical" evidence="8">
    <location>
        <begin position="43"/>
        <end position="66"/>
    </location>
</feature>
<evidence type="ECO:0000256" key="5">
    <source>
        <dbReference type="ARBA" id="ARBA00022692"/>
    </source>
</evidence>
<comment type="subcellular location">
    <subcellularLocation>
        <location evidence="1">Cell membrane</location>
    </subcellularLocation>
</comment>
<evidence type="ECO:0000259" key="9">
    <source>
        <dbReference type="Pfam" id="PF02397"/>
    </source>
</evidence>
<sequence>MNQTEKYRASQIEFEHTSPLLDDVCPDIIRHPSRFFFLTKRCIDVLGAALALCLFFPLLILIALSIKLDDGGPVLHLREIVGLNGKHFFALKFRTMILDADEYLQRHPDLLQLYQKNMKLMHDPRVTQIGHFLRKTSLDELPQLVNVLLGQMSLVGPRMIHPDELVRYGHYANKRLSVKPGMTGLWQICCRWYTSYDARIVFDMHYIDTRTLLLDLYILCKTVKVFIVHTGA</sequence>
<reference evidence="10 11" key="1">
    <citation type="submission" date="2019-01" db="EMBL/GenBank/DDBJ databases">
        <title>Draft genome sequence of Dictyobacter sp. Uno17.</title>
        <authorList>
            <person name="Wang C.M."/>
            <person name="Zheng Y."/>
            <person name="Sakai Y."/>
            <person name="Abe K."/>
            <person name="Yokota A."/>
            <person name="Yabe S."/>
        </authorList>
    </citation>
    <scope>NUCLEOTIDE SEQUENCE [LARGE SCALE GENOMIC DNA]</scope>
    <source>
        <strain evidence="10 11">Uno17</strain>
    </source>
</reference>
<name>A0A5A5T7G9_9CHLR</name>